<dbReference type="AlphaFoldDB" id="A0A0J6C9Y9"/>
<dbReference type="OrthoDB" id="9770517at2"/>
<organism evidence="4 5">
    <name type="scientific">Bordetella pseudohinzii</name>
    <dbReference type="NCBI Taxonomy" id="1331258"/>
    <lineage>
        <taxon>Bacteria</taxon>
        <taxon>Pseudomonadati</taxon>
        <taxon>Pseudomonadota</taxon>
        <taxon>Betaproteobacteria</taxon>
        <taxon>Burkholderiales</taxon>
        <taxon>Alcaligenaceae</taxon>
        <taxon>Bordetella</taxon>
    </lineage>
</organism>
<evidence type="ECO:0000313" key="6">
    <source>
        <dbReference type="Proteomes" id="UP000092950"/>
    </source>
</evidence>
<keyword evidence="2" id="KW-0732">Signal</keyword>
<dbReference type="EMBL" id="CP016440">
    <property type="protein sequence ID" value="ANY16399.1"/>
    <property type="molecule type" value="Genomic_DNA"/>
</dbReference>
<keyword evidence="2" id="KW-1134">Transmembrane beta strand</keyword>
<reference evidence="4 5" key="1">
    <citation type="submission" date="2015-09" db="EMBL/GenBank/DDBJ databases">
        <authorList>
            <person name="Jackson K.R."/>
            <person name="Lunt B.L."/>
            <person name="Fisher J.N.B."/>
            <person name="Gardner A.V."/>
            <person name="Bailey M.E."/>
            <person name="Deus L.M."/>
            <person name="Earl A.S."/>
            <person name="Gibby P.D."/>
            <person name="Hartmann K.A."/>
            <person name="Liu J.E."/>
            <person name="Manci A.M."/>
            <person name="Nielsen D.A."/>
            <person name="Solomon M.B."/>
            <person name="Breakwell D.P."/>
            <person name="Burnett S.H."/>
            <person name="Grose J.H."/>
        </authorList>
    </citation>
    <scope>NUCLEOTIDE SEQUENCE [LARGE SCALE GENOMIC DNA]</scope>
    <source>
        <strain evidence="4 5">2789STDY5608636</strain>
    </source>
</reference>
<evidence type="ECO:0000313" key="3">
    <source>
        <dbReference type="EMBL" id="ANY16399.1"/>
    </source>
</evidence>
<feature type="chain" id="PRO_5015366788" evidence="2">
    <location>
        <begin position="25"/>
        <end position="484"/>
    </location>
</feature>
<dbReference type="Proteomes" id="UP000092950">
    <property type="component" value="Chromosome"/>
</dbReference>
<accession>A0A0J6C9Y9</accession>
<dbReference type="InterPro" id="IPR010131">
    <property type="entry name" value="MdtP/NodT-like"/>
</dbReference>
<dbReference type="PANTHER" id="PTHR30203:SF33">
    <property type="entry name" value="BLR4455 PROTEIN"/>
    <property type="match status" value="1"/>
</dbReference>
<gene>
    <name evidence="4" type="primary">oprM_2</name>
    <name evidence="3" type="ORF">BBN53_11155</name>
    <name evidence="4" type="ORF">ERS370011_00325</name>
</gene>
<dbReference type="GO" id="GO:0005886">
    <property type="term" value="C:plasma membrane"/>
    <property type="evidence" value="ECO:0007669"/>
    <property type="project" value="UniProtKB-SubCell"/>
</dbReference>
<sequence>MAIHASLSKYLPALALLLAGCAAGPDFQRPVSEAAPLDLPARVGQDGDAQTLRAGADVPAQWWQLFRSPALDSLVRQALADSPTLAQARAKLAQAREAVNAEAGARLLPAVDANLSGARQRVDPSSMGIAVPQPPPFTLYNASISVAYTLDAWGGERRAVEGYAAEAERAAYEWQAARMTLAANVVTTAIRQAGQRETLQAATALAEAQREQLRIVRKRLDAGAVPQREWRAQAALTAQTEAQLPALRQALARSTHQLAVYLGRDPASLPDTGLTLASLTLPADVPVSLPSALARQRPDILAAEAAWHRAAADVGVATANLYPRLTLSAGFGTQRTHAGDLGNGVNIWNLGLGLAQPLLRGGELRARKRGAEAAYDAAAAAYRDTVLQGWRQVADSLRALEHDAQTLARQREAEAQTEAVYATASRQYREGGISQLALLDAQRQLLAARRDRIDALTSRYTDTAALMHALGGGWWNEAPAEPGV</sequence>
<name>A0A0J6C9Y9_9BORD</name>
<evidence type="ECO:0000256" key="2">
    <source>
        <dbReference type="RuleBase" id="RU362097"/>
    </source>
</evidence>
<dbReference type="GO" id="GO:0015562">
    <property type="term" value="F:efflux transmembrane transporter activity"/>
    <property type="evidence" value="ECO:0007669"/>
    <property type="project" value="InterPro"/>
</dbReference>
<comment type="similarity">
    <text evidence="1 2">Belongs to the outer membrane factor (OMF) (TC 1.B.17) family.</text>
</comment>
<evidence type="ECO:0000256" key="1">
    <source>
        <dbReference type="ARBA" id="ARBA00007613"/>
    </source>
</evidence>
<accession>A0A0M7CD07</accession>
<keyword evidence="2" id="KW-0812">Transmembrane</keyword>
<keyword evidence="2" id="KW-0564">Palmitate</keyword>
<reference evidence="3 6" key="2">
    <citation type="submission" date="2016-07" db="EMBL/GenBank/DDBJ databases">
        <title>Complete genome sequences of Bordetella pseudohinzii.</title>
        <authorList>
            <person name="Spilker T."/>
            <person name="Darrah R."/>
            <person name="LiPuma J.J."/>
        </authorList>
    </citation>
    <scope>NUCLEOTIDE SEQUENCE [LARGE SCALE GENOMIC DNA]</scope>
    <source>
        <strain evidence="3 6">HI4681</strain>
    </source>
</reference>
<dbReference type="RefSeq" id="WP_043209227.1">
    <property type="nucleotide sequence ID" value="NZ_CAJGUP010000170.1"/>
</dbReference>
<dbReference type="Gene3D" id="2.20.200.10">
    <property type="entry name" value="Outer membrane efflux proteins (OEP)"/>
    <property type="match status" value="1"/>
</dbReference>
<dbReference type="NCBIfam" id="TIGR01845">
    <property type="entry name" value="outer_NodT"/>
    <property type="match status" value="1"/>
</dbReference>
<keyword evidence="6" id="KW-1185">Reference proteome</keyword>
<dbReference type="Proteomes" id="UP000053096">
    <property type="component" value="Unassembled WGS sequence"/>
</dbReference>
<dbReference type="EMBL" id="CYTV01000001">
    <property type="protein sequence ID" value="CUI37921.1"/>
    <property type="molecule type" value="Genomic_DNA"/>
</dbReference>
<evidence type="ECO:0000313" key="5">
    <source>
        <dbReference type="Proteomes" id="UP000053096"/>
    </source>
</evidence>
<proteinExistence type="inferred from homology"/>
<keyword evidence="2" id="KW-0472">Membrane</keyword>
<dbReference type="Gene3D" id="1.20.1600.10">
    <property type="entry name" value="Outer membrane efflux proteins (OEP)"/>
    <property type="match status" value="1"/>
</dbReference>
<dbReference type="Pfam" id="PF02321">
    <property type="entry name" value="OEP"/>
    <property type="match status" value="2"/>
</dbReference>
<dbReference type="SUPFAM" id="SSF56954">
    <property type="entry name" value="Outer membrane efflux proteins (OEP)"/>
    <property type="match status" value="1"/>
</dbReference>
<dbReference type="PANTHER" id="PTHR30203">
    <property type="entry name" value="OUTER MEMBRANE CATION EFFLUX PROTEIN"/>
    <property type="match status" value="1"/>
</dbReference>
<evidence type="ECO:0000313" key="4">
    <source>
        <dbReference type="EMBL" id="CUI37921.1"/>
    </source>
</evidence>
<dbReference type="KEGG" id="bpdz:BBN53_11155"/>
<protein>
    <submittedName>
        <fullName evidence="3">ABC transporter permease</fullName>
    </submittedName>
    <submittedName>
        <fullName evidence="4">Outer membrane protein oprM</fullName>
    </submittedName>
</protein>
<keyword evidence="2" id="KW-0449">Lipoprotein</keyword>
<comment type="subcellular location">
    <subcellularLocation>
        <location evidence="2">Cell membrane</location>
        <topology evidence="2">Lipid-anchor</topology>
    </subcellularLocation>
</comment>
<feature type="signal peptide" evidence="2">
    <location>
        <begin position="1"/>
        <end position="24"/>
    </location>
</feature>
<dbReference type="InterPro" id="IPR003423">
    <property type="entry name" value="OMP_efflux"/>
</dbReference>